<feature type="chain" id="PRO_5034030979" evidence="1">
    <location>
        <begin position="19"/>
        <end position="147"/>
    </location>
</feature>
<keyword evidence="1" id="KW-0732">Signal</keyword>
<reference evidence="2 3" key="1">
    <citation type="submission" date="2019-12" db="EMBL/GenBank/DDBJ databases">
        <authorList>
            <person name="Floudas D."/>
            <person name="Bentzer J."/>
            <person name="Ahren D."/>
            <person name="Johansson T."/>
            <person name="Persson P."/>
            <person name="Tunlid A."/>
        </authorList>
    </citation>
    <scope>NUCLEOTIDE SEQUENCE [LARGE SCALE GENOMIC DNA]</scope>
    <source>
        <strain evidence="2 3">CBS 102.39</strain>
    </source>
</reference>
<proteinExistence type="predicted"/>
<comment type="caution">
    <text evidence="2">The sequence shown here is derived from an EMBL/GenBank/DDBJ whole genome shotgun (WGS) entry which is preliminary data.</text>
</comment>
<evidence type="ECO:0000256" key="1">
    <source>
        <dbReference type="SAM" id="SignalP"/>
    </source>
</evidence>
<dbReference type="AlphaFoldDB" id="A0A8H4QHN9"/>
<dbReference type="EMBL" id="JAACJL010000058">
    <property type="protein sequence ID" value="KAF4611269.1"/>
    <property type="molecule type" value="Genomic_DNA"/>
</dbReference>
<name>A0A8H4QHN9_9AGAR</name>
<evidence type="ECO:0000313" key="3">
    <source>
        <dbReference type="Proteomes" id="UP000521872"/>
    </source>
</evidence>
<sequence length="147" mass="16427">MQLLTILSFFILSLLCLAQDSPKPPSSPCQYSCPLFNTLRSNPWPLVKREGAIGWDSHYTIFDCVYAVPSSQSDLAISEWKCSYDKRTGLQALAAAGDNCPPRALQCPSSSDPHAAEPQFSHMENVEVLPWVENGRFLLYLMEHHPS</sequence>
<organism evidence="2 3">
    <name type="scientific">Agrocybe pediades</name>
    <dbReference type="NCBI Taxonomy" id="84607"/>
    <lineage>
        <taxon>Eukaryota</taxon>
        <taxon>Fungi</taxon>
        <taxon>Dikarya</taxon>
        <taxon>Basidiomycota</taxon>
        <taxon>Agaricomycotina</taxon>
        <taxon>Agaricomycetes</taxon>
        <taxon>Agaricomycetidae</taxon>
        <taxon>Agaricales</taxon>
        <taxon>Agaricineae</taxon>
        <taxon>Strophariaceae</taxon>
        <taxon>Agrocybe</taxon>
    </lineage>
</organism>
<evidence type="ECO:0000313" key="2">
    <source>
        <dbReference type="EMBL" id="KAF4611269.1"/>
    </source>
</evidence>
<dbReference type="OrthoDB" id="2978948at2759"/>
<protein>
    <submittedName>
        <fullName evidence="2">Uncharacterized protein</fullName>
    </submittedName>
</protein>
<gene>
    <name evidence="2" type="ORF">D9613_006625</name>
</gene>
<keyword evidence="3" id="KW-1185">Reference proteome</keyword>
<dbReference type="Proteomes" id="UP000521872">
    <property type="component" value="Unassembled WGS sequence"/>
</dbReference>
<accession>A0A8H4QHN9</accession>
<feature type="signal peptide" evidence="1">
    <location>
        <begin position="1"/>
        <end position="18"/>
    </location>
</feature>